<comment type="catalytic activity">
    <reaction evidence="10 12">
        <text>cytidine(4) in tRNA(Gly)(GCC) + S-adenosyl-L-methionine = 2'-O-methylcytidine(4) in tRNA(Gly)(GCC) + S-adenosyl-L-homocysteine + H(+)</text>
        <dbReference type="Rhea" id="RHEA:43192"/>
        <dbReference type="Rhea" id="RHEA-COMP:10399"/>
        <dbReference type="Rhea" id="RHEA-COMP:10400"/>
        <dbReference type="ChEBI" id="CHEBI:15378"/>
        <dbReference type="ChEBI" id="CHEBI:57856"/>
        <dbReference type="ChEBI" id="CHEBI:59789"/>
        <dbReference type="ChEBI" id="CHEBI:74495"/>
        <dbReference type="ChEBI" id="CHEBI:82748"/>
        <dbReference type="EC" id="2.1.1.225"/>
    </reaction>
</comment>
<evidence type="ECO:0000256" key="10">
    <source>
        <dbReference type="ARBA" id="ARBA00048635"/>
    </source>
</evidence>
<dbReference type="PROSITE" id="PS51800">
    <property type="entry name" value="ZF_CHHC_U11_48K"/>
    <property type="match status" value="1"/>
</dbReference>
<evidence type="ECO:0000256" key="8">
    <source>
        <dbReference type="ARBA" id="ARBA00022833"/>
    </source>
</evidence>
<keyword evidence="6 12" id="KW-0479">Metal-binding</keyword>
<dbReference type="PANTHER" id="PTHR12998:SF0">
    <property type="entry name" value="TRNA:M(4)X MODIFICATION ENZYME TRM13 HOMOLOG"/>
    <property type="match status" value="1"/>
</dbReference>
<dbReference type="Pfam" id="PF11722">
    <property type="entry name" value="zf-TRM13_CCCH"/>
    <property type="match status" value="1"/>
</dbReference>
<proteinExistence type="inferred from homology"/>
<keyword evidence="3 12" id="KW-0808">Transferase</keyword>
<evidence type="ECO:0000256" key="13">
    <source>
        <dbReference type="SAM" id="MobiDB-lite"/>
    </source>
</evidence>
<feature type="compositionally biased region" description="Basic and acidic residues" evidence="13">
    <location>
        <begin position="301"/>
        <end position="310"/>
    </location>
</feature>
<name>A0ABM0JYK5_APLCA</name>
<dbReference type="Proteomes" id="UP000694888">
    <property type="component" value="Unplaced"/>
</dbReference>
<dbReference type="InterPro" id="IPR022776">
    <property type="entry name" value="TRM13/UPF0224_CHHC_Znf_dom"/>
</dbReference>
<protein>
    <recommendedName>
        <fullName evidence="12">tRNA:m(4)X modification enzyme TRM13</fullName>
        <ecNumber evidence="12">2.1.1.225</ecNumber>
    </recommendedName>
</protein>
<evidence type="ECO:0000256" key="1">
    <source>
        <dbReference type="ARBA" id="ARBA00005265"/>
    </source>
</evidence>
<dbReference type="Pfam" id="PF05206">
    <property type="entry name" value="TRM13"/>
    <property type="match status" value="1"/>
</dbReference>
<feature type="region of interest" description="Disordered" evidence="13">
    <location>
        <begin position="393"/>
        <end position="434"/>
    </location>
</feature>
<evidence type="ECO:0000313" key="15">
    <source>
        <dbReference type="Proteomes" id="UP000694888"/>
    </source>
</evidence>
<dbReference type="PANTHER" id="PTHR12998">
    <property type="entry name" value="TRNA:M(4)X MODIFICATION ENZYME TRM13 HOMOLOG"/>
    <property type="match status" value="1"/>
</dbReference>
<gene>
    <name evidence="16" type="primary">LOC101861677</name>
</gene>
<evidence type="ECO:0000256" key="5">
    <source>
        <dbReference type="ARBA" id="ARBA00022694"/>
    </source>
</evidence>
<comment type="catalytic activity">
    <reaction evidence="9 12">
        <text>cytidine(4) in tRNA(Pro) + S-adenosyl-L-methionine = 2'-O-methylcytidine(4) in tRNA(Pro) + S-adenosyl-L-homocysteine + H(+)</text>
        <dbReference type="Rhea" id="RHEA:32767"/>
        <dbReference type="Rhea" id="RHEA-COMP:10397"/>
        <dbReference type="Rhea" id="RHEA-COMP:10398"/>
        <dbReference type="ChEBI" id="CHEBI:15378"/>
        <dbReference type="ChEBI" id="CHEBI:57856"/>
        <dbReference type="ChEBI" id="CHEBI:59789"/>
        <dbReference type="ChEBI" id="CHEBI:74495"/>
        <dbReference type="ChEBI" id="CHEBI:82748"/>
        <dbReference type="EC" id="2.1.1.225"/>
    </reaction>
</comment>
<evidence type="ECO:0000256" key="2">
    <source>
        <dbReference type="ARBA" id="ARBA00022603"/>
    </source>
</evidence>
<sequence length="510" mass="56777">MAKQENKGSGCKFYLEKKKRFCRFAPKPGVDYCQEHACILGIEIDRKRIPCPLDPSHNCYADKLQKHLKKCNVTKLRKVTEEAEFFSRGINMGPTVDVPTEQKNISVREVTSEQLAALIEKVKKLYEAHVDKPETVILEHPCVKTEYNGKEEANNEAGESTELKKTLEENPGLRKELLQQASLVAQLDSLSLLDKINWFVELGAGKGKLSHWVEKAYQGNEQASYLLVDRSSVRYKMDSFHKEDSGASKFKRIKVDIADLCLGYVSDVRPKDSVVVMGKHLCGGATDLGIRCAVDSLGIRRSGDEGKSEAEASQEPPAKAQKLVAEDDGAEKGSSLPRGIMIALCCHHRCDWATYVGREFMQNCGVTPVEFDLLTRLSSWATCARGKWRNFSKDSADATDSPKDLGPQEDRKDNAGEIDADEQPGDHVADDLVTSKSSNALRESLSVTVRENIGRKCKRLIDTGRLHYLRSKGMTCCLREYVSGEITPENVVLLAHCEPVSSSPHRKTTE</sequence>
<keyword evidence="8 12" id="KW-0862">Zinc</keyword>
<dbReference type="GeneID" id="101861677"/>
<evidence type="ECO:0000256" key="12">
    <source>
        <dbReference type="RuleBase" id="RU367103"/>
    </source>
</evidence>
<keyword evidence="4 12" id="KW-0949">S-adenosyl-L-methionine</keyword>
<evidence type="ECO:0000256" key="6">
    <source>
        <dbReference type="ARBA" id="ARBA00022723"/>
    </source>
</evidence>
<organism evidence="15 16">
    <name type="scientific">Aplysia californica</name>
    <name type="common">California sea hare</name>
    <dbReference type="NCBI Taxonomy" id="6500"/>
    <lineage>
        <taxon>Eukaryota</taxon>
        <taxon>Metazoa</taxon>
        <taxon>Spiralia</taxon>
        <taxon>Lophotrochozoa</taxon>
        <taxon>Mollusca</taxon>
        <taxon>Gastropoda</taxon>
        <taxon>Heterobranchia</taxon>
        <taxon>Euthyneura</taxon>
        <taxon>Tectipleura</taxon>
        <taxon>Aplysiida</taxon>
        <taxon>Aplysioidea</taxon>
        <taxon>Aplysiidae</taxon>
        <taxon>Aplysia</taxon>
    </lineage>
</organism>
<feature type="region of interest" description="Disordered" evidence="13">
    <location>
        <begin position="301"/>
        <end position="331"/>
    </location>
</feature>
<reference evidence="16" key="1">
    <citation type="submission" date="2025-08" db="UniProtKB">
        <authorList>
            <consortium name="RefSeq"/>
        </authorList>
    </citation>
    <scope>IDENTIFICATION</scope>
</reference>
<dbReference type="EC" id="2.1.1.225" evidence="12"/>
<keyword evidence="5 12" id="KW-0819">tRNA processing</keyword>
<comment type="catalytic activity">
    <reaction evidence="11 12">
        <text>adenosine(4) in tRNA(His) + S-adenosyl-L-methionine = 2'-O-methyladenosine(4) in tRNA(His) + S-adenosyl-L-homocysteine + H(+)</text>
        <dbReference type="Rhea" id="RHEA:43196"/>
        <dbReference type="Rhea" id="RHEA-COMP:10401"/>
        <dbReference type="Rhea" id="RHEA-COMP:10402"/>
        <dbReference type="ChEBI" id="CHEBI:15378"/>
        <dbReference type="ChEBI" id="CHEBI:57856"/>
        <dbReference type="ChEBI" id="CHEBI:59789"/>
        <dbReference type="ChEBI" id="CHEBI:74411"/>
        <dbReference type="ChEBI" id="CHEBI:74477"/>
        <dbReference type="EC" id="2.1.1.225"/>
    </reaction>
</comment>
<dbReference type="RefSeq" id="XP_005104573.1">
    <property type="nucleotide sequence ID" value="XM_005104516.3"/>
</dbReference>
<feature type="domain" description="CHHC U11-48K-type" evidence="14">
    <location>
        <begin position="48"/>
        <end position="75"/>
    </location>
</feature>
<evidence type="ECO:0000256" key="9">
    <source>
        <dbReference type="ARBA" id="ARBA00048165"/>
    </source>
</evidence>
<comment type="function">
    <text evidence="12">tRNA methylase which 2'-O-methylates cytidine(4) in tRNA(Pro) and tRNA(Gly)(GCC), and adenosine(4) in tRNA(His).</text>
</comment>
<evidence type="ECO:0000256" key="3">
    <source>
        <dbReference type="ARBA" id="ARBA00022679"/>
    </source>
</evidence>
<dbReference type="InterPro" id="IPR021721">
    <property type="entry name" value="Znf_CCCH-type_TRM13"/>
</dbReference>
<feature type="compositionally biased region" description="Basic and acidic residues" evidence="13">
    <location>
        <begin position="393"/>
        <end position="415"/>
    </location>
</feature>
<evidence type="ECO:0000313" key="16">
    <source>
        <dbReference type="RefSeq" id="XP_005104573.1"/>
    </source>
</evidence>
<evidence type="ECO:0000256" key="11">
    <source>
        <dbReference type="ARBA" id="ARBA00049393"/>
    </source>
</evidence>
<comment type="similarity">
    <text evidence="1 12">Belongs to the methyltransferase TRM13 family.</text>
</comment>
<evidence type="ECO:0000256" key="7">
    <source>
        <dbReference type="ARBA" id="ARBA00022771"/>
    </source>
</evidence>
<keyword evidence="7 12" id="KW-0863">Zinc-finger</keyword>
<keyword evidence="15" id="KW-1185">Reference proteome</keyword>
<dbReference type="Pfam" id="PF05253">
    <property type="entry name" value="zf-U11-48K"/>
    <property type="match status" value="1"/>
</dbReference>
<keyword evidence="2 12" id="KW-0489">Methyltransferase</keyword>
<evidence type="ECO:0000256" key="4">
    <source>
        <dbReference type="ARBA" id="ARBA00022691"/>
    </source>
</evidence>
<accession>A0ABM0JYK5</accession>
<dbReference type="InterPro" id="IPR007871">
    <property type="entry name" value="Methyltransferase_TRM13"/>
</dbReference>
<dbReference type="InterPro" id="IPR039044">
    <property type="entry name" value="Trm13"/>
</dbReference>
<evidence type="ECO:0000259" key="14">
    <source>
        <dbReference type="PROSITE" id="PS51800"/>
    </source>
</evidence>